<dbReference type="AlphaFoldDB" id="A0AA36B133"/>
<reference evidence="1" key="1">
    <citation type="submission" date="2023-08" db="EMBL/GenBank/DDBJ databases">
        <authorList>
            <person name="Alioto T."/>
            <person name="Alioto T."/>
            <person name="Gomez Garrido J."/>
        </authorList>
    </citation>
    <scope>NUCLEOTIDE SEQUENCE</scope>
</reference>
<name>A0AA36B133_OCTVU</name>
<sequence length="104" mass="12177">MGVYVAVISPRRKYQLHCIKSTISRAEVNGWTIRKVNFENDHFSHNWNVTLFPAKKSEDCWIKSKYINIEPVLKIQERKENGIFKDCFWVSIHFTTVSKCVVSG</sequence>
<proteinExistence type="predicted"/>
<gene>
    <name evidence="1" type="ORF">OCTVUL_1B009514</name>
</gene>
<keyword evidence="2" id="KW-1185">Reference proteome</keyword>
<accession>A0AA36B133</accession>
<evidence type="ECO:0000313" key="1">
    <source>
        <dbReference type="EMBL" id="CAI9725995.1"/>
    </source>
</evidence>
<evidence type="ECO:0000313" key="2">
    <source>
        <dbReference type="Proteomes" id="UP001162480"/>
    </source>
</evidence>
<organism evidence="1 2">
    <name type="scientific">Octopus vulgaris</name>
    <name type="common">Common octopus</name>
    <dbReference type="NCBI Taxonomy" id="6645"/>
    <lineage>
        <taxon>Eukaryota</taxon>
        <taxon>Metazoa</taxon>
        <taxon>Spiralia</taxon>
        <taxon>Lophotrochozoa</taxon>
        <taxon>Mollusca</taxon>
        <taxon>Cephalopoda</taxon>
        <taxon>Coleoidea</taxon>
        <taxon>Octopodiformes</taxon>
        <taxon>Octopoda</taxon>
        <taxon>Incirrata</taxon>
        <taxon>Octopodidae</taxon>
        <taxon>Octopus</taxon>
    </lineage>
</organism>
<protein>
    <submittedName>
        <fullName evidence="1">Uncharacterized protein</fullName>
    </submittedName>
</protein>
<dbReference type="EMBL" id="OX597820">
    <property type="protein sequence ID" value="CAI9725995.1"/>
    <property type="molecule type" value="Genomic_DNA"/>
</dbReference>
<dbReference type="Proteomes" id="UP001162480">
    <property type="component" value="Chromosome 7"/>
</dbReference>